<evidence type="ECO:0000313" key="2">
    <source>
        <dbReference type="EMBL" id="CAG8696483.1"/>
    </source>
</evidence>
<proteinExistence type="predicted"/>
<accession>A0A9N9EY23</accession>
<dbReference type="InterPro" id="IPR036047">
    <property type="entry name" value="F-box-like_dom_sf"/>
</dbReference>
<gene>
    <name evidence="2" type="ORF">AMORRO_LOCUS11875</name>
</gene>
<dbReference type="InterPro" id="IPR025886">
    <property type="entry name" value="PP2-like"/>
</dbReference>
<dbReference type="OrthoDB" id="9970274at2759"/>
<keyword evidence="3" id="KW-1185">Reference proteome</keyword>
<comment type="caution">
    <text evidence="2">The sequence shown here is derived from an EMBL/GenBank/DDBJ whole genome shotgun (WGS) entry which is preliminary data.</text>
</comment>
<dbReference type="SUPFAM" id="SSF81383">
    <property type="entry name" value="F-box domain"/>
    <property type="match status" value="1"/>
</dbReference>
<dbReference type="AlphaFoldDB" id="A0A9N9EY23"/>
<dbReference type="Proteomes" id="UP000789342">
    <property type="component" value="Unassembled WGS sequence"/>
</dbReference>
<evidence type="ECO:0000256" key="1">
    <source>
        <dbReference type="SAM" id="MobiDB-lite"/>
    </source>
</evidence>
<organism evidence="2 3">
    <name type="scientific">Acaulospora morrowiae</name>
    <dbReference type="NCBI Taxonomy" id="94023"/>
    <lineage>
        <taxon>Eukaryota</taxon>
        <taxon>Fungi</taxon>
        <taxon>Fungi incertae sedis</taxon>
        <taxon>Mucoromycota</taxon>
        <taxon>Glomeromycotina</taxon>
        <taxon>Glomeromycetes</taxon>
        <taxon>Diversisporales</taxon>
        <taxon>Acaulosporaceae</taxon>
        <taxon>Acaulospora</taxon>
    </lineage>
</organism>
<name>A0A9N9EY23_9GLOM</name>
<reference evidence="2" key="1">
    <citation type="submission" date="2021-06" db="EMBL/GenBank/DDBJ databases">
        <authorList>
            <person name="Kallberg Y."/>
            <person name="Tangrot J."/>
            <person name="Rosling A."/>
        </authorList>
    </citation>
    <scope>NUCLEOTIDE SEQUENCE</scope>
    <source>
        <strain evidence="2">CL551</strain>
    </source>
</reference>
<dbReference type="EMBL" id="CAJVPV010016177">
    <property type="protein sequence ID" value="CAG8696483.1"/>
    <property type="molecule type" value="Genomic_DNA"/>
</dbReference>
<feature type="non-terminal residue" evidence="2">
    <location>
        <position position="325"/>
    </location>
</feature>
<feature type="region of interest" description="Disordered" evidence="1">
    <location>
        <begin position="82"/>
        <end position="105"/>
    </location>
</feature>
<dbReference type="Pfam" id="PF14299">
    <property type="entry name" value="PP2"/>
    <property type="match status" value="1"/>
</dbReference>
<sequence length="325" mass="37588">KMSSSKASGFLLSLPIEIIVEILGHTNLEDICSISLEDYVWQQMCKIQYPESRITEAQQDLDENGTLKQVFTSIPESKTAASLRSLHPHNEQDAESSTDVSPPTENNEMEWMVLYKYLSNPISYIAKEKGVTWLDCRDGPFFDRCHWETEIGESAYGKIVHLNHVWWFDVIATLKCVQPGTFDVVWKFKVDGLNFGLDDLNFKTQVLANSYEKSDTPETVIQEINHVAGSNVFEKIKSKRTWAEYCLPYQIDVPKERVVDGEYVWYDVRCKIYNHDGFPKSGLHIDYVKLLHHKDGREYEIVVDNHGEENEEHEDSDSYLEICEF</sequence>
<protein>
    <submittedName>
        <fullName evidence="2">17772_t:CDS:1</fullName>
    </submittedName>
</protein>
<evidence type="ECO:0000313" key="3">
    <source>
        <dbReference type="Proteomes" id="UP000789342"/>
    </source>
</evidence>
<feature type="compositionally biased region" description="Polar residues" evidence="1">
    <location>
        <begin position="95"/>
        <end position="105"/>
    </location>
</feature>